<keyword evidence="1" id="KW-1133">Transmembrane helix</keyword>
<keyword evidence="1" id="KW-0472">Membrane</keyword>
<dbReference type="EMBL" id="RYYR01000042">
    <property type="protein sequence ID" value="RUL47226.1"/>
    <property type="molecule type" value="Genomic_DNA"/>
</dbReference>
<organism evidence="2 3">
    <name type="scientific">Lysinibacillus antri</name>
    <dbReference type="NCBI Taxonomy" id="2498145"/>
    <lineage>
        <taxon>Bacteria</taxon>
        <taxon>Bacillati</taxon>
        <taxon>Bacillota</taxon>
        <taxon>Bacilli</taxon>
        <taxon>Bacillales</taxon>
        <taxon>Bacillaceae</taxon>
        <taxon>Lysinibacillus</taxon>
    </lineage>
</organism>
<evidence type="ECO:0000313" key="3">
    <source>
        <dbReference type="Proteomes" id="UP000287910"/>
    </source>
</evidence>
<feature type="transmembrane region" description="Helical" evidence="1">
    <location>
        <begin position="7"/>
        <end position="26"/>
    </location>
</feature>
<dbReference type="Proteomes" id="UP000287910">
    <property type="component" value="Unassembled WGS sequence"/>
</dbReference>
<dbReference type="RefSeq" id="WP_126660705.1">
    <property type="nucleotide sequence ID" value="NZ_RYYR01000042.1"/>
</dbReference>
<protein>
    <submittedName>
        <fullName evidence="2">Uncharacterized protein</fullName>
    </submittedName>
</protein>
<gene>
    <name evidence="2" type="ORF">EK386_18735</name>
</gene>
<dbReference type="AlphaFoldDB" id="A0A3S0RGS6"/>
<keyword evidence="1" id="KW-0812">Transmembrane</keyword>
<reference evidence="2 3" key="1">
    <citation type="submission" date="2018-12" db="EMBL/GenBank/DDBJ databases">
        <title>Lysinibacillus antri sp. nov., isolated from a cave soil.</title>
        <authorList>
            <person name="Narsing Rao M.P."/>
            <person name="Zhang H."/>
            <person name="Dong Z.-Y."/>
            <person name="Niu X.-K."/>
            <person name="Zhang K."/>
            <person name="Fang B.-Z."/>
            <person name="Kang Y.-Q."/>
            <person name="Xiao M."/>
            <person name="Li W.-J."/>
        </authorList>
    </citation>
    <scope>NUCLEOTIDE SEQUENCE [LARGE SCALE GENOMIC DNA]</scope>
    <source>
        <strain evidence="2 3">SYSU K30002</strain>
    </source>
</reference>
<evidence type="ECO:0000313" key="2">
    <source>
        <dbReference type="EMBL" id="RUL47226.1"/>
    </source>
</evidence>
<sequence>MSNSNSLGCGTAILFFIVFAIGILILESCADDEKNEVAKPSVVVDGQDGYLIQNTFLAIDEESFDELISYYIADNGDAIIRMMENGRVFAGSKGEMVTVIDSGFTQSYIEIISTGMRGYVESELVRSKVEE</sequence>
<proteinExistence type="predicted"/>
<keyword evidence="3" id="KW-1185">Reference proteome</keyword>
<evidence type="ECO:0000256" key="1">
    <source>
        <dbReference type="SAM" id="Phobius"/>
    </source>
</evidence>
<name>A0A3S0RGS6_9BACI</name>
<comment type="caution">
    <text evidence="2">The sequence shown here is derived from an EMBL/GenBank/DDBJ whole genome shotgun (WGS) entry which is preliminary data.</text>
</comment>
<accession>A0A3S0RGS6</accession>